<dbReference type="EMBL" id="GL377570">
    <property type="protein sequence ID" value="EFJ33944.1"/>
    <property type="molecule type" value="Genomic_DNA"/>
</dbReference>
<dbReference type="PANTHER" id="PTHR48007:SF86">
    <property type="entry name" value="(WILD MALAYSIAN BANANA) HYPOTHETICAL PROTEIN"/>
    <property type="match status" value="1"/>
</dbReference>
<keyword evidence="7 9" id="KW-0472">Membrane</keyword>
<dbReference type="KEGG" id="smo:SELMODRAFT_83773"/>
<dbReference type="Pfam" id="PF13855">
    <property type="entry name" value="LRR_8"/>
    <property type="match status" value="1"/>
</dbReference>
<dbReference type="GO" id="GO:0005524">
    <property type="term" value="F:ATP binding"/>
    <property type="evidence" value="ECO:0007669"/>
    <property type="project" value="InterPro"/>
</dbReference>
<evidence type="ECO:0000256" key="5">
    <source>
        <dbReference type="ARBA" id="ARBA00022737"/>
    </source>
</evidence>
<sequence>MAVAAQEDVECLREIKSSVTTAGEYLQSWDFNTSAANICNFLGVQCLHPSEIKVYSLSLPGAGLHGSFPRGLRKCSSLTGLDLSSNFFTGPIPADLCQMLPYLVKLDLSQNNISGIIPQDLSQCLYLNQLRLQRNRLEGGIPGQIGLLPRLRDFNVADNRLSGPIPYTFHAFTELSFAGNEALCGAPLGANCKGGAAGAAAAHRAARARTAVVAGVAAGGTLALLAACFLCCWVVLGGQRRRRKSGAELEEELLDNAWLRRIKSPSAVLVSMFEQPIVKIRLSDIAAATAGFSRDAVIAMSRTGVFYKATLRDGSVLAVKKLRRAAMHSAGEKHFRSEMEALAKVRHRNLVPLLGYCIAGNERLLVYKHMPCGNLFNRLHTAAASTPGDSSSGSTSGRLDWAARLKVAVGTARGLAWLHHSCNPRLVHKGITSASILLDEDLEPRITDFGLARLIDGFYVPPEDYSTTYSLSRATSMSAASTTATPKGDVYAFGVVLLELVTGRRPNDVAARSSSSRRSLVDWIGELFKSGHVSEAVDPSLVAEASGRRREVMQVLKIACSCVLSFPKERPSMYEVYHMLRAVGEDYYPVENLNPLHNHARNHQFQQQQRPRRSGRKFFGNRCGDQEEQDLESGGAQAAPAPPPPVLAAPDLAEAAAIATAASADDNPGAAKASSSSEQTGVQMQRLNA</sequence>
<feature type="compositionally biased region" description="Low complexity" evidence="8">
    <location>
        <begin position="648"/>
        <end position="664"/>
    </location>
</feature>
<dbReference type="InterPro" id="IPR001245">
    <property type="entry name" value="Ser-Thr/Tyr_kinase_cat_dom"/>
</dbReference>
<dbReference type="InterPro" id="IPR013210">
    <property type="entry name" value="LRR_N_plant-typ"/>
</dbReference>
<evidence type="ECO:0000259" key="10">
    <source>
        <dbReference type="PROSITE" id="PS50011"/>
    </source>
</evidence>
<keyword evidence="3 9" id="KW-0812">Transmembrane</keyword>
<dbReference type="SUPFAM" id="SSF52058">
    <property type="entry name" value="L domain-like"/>
    <property type="match status" value="1"/>
</dbReference>
<dbReference type="InterPro" id="IPR001611">
    <property type="entry name" value="Leu-rich_rpt"/>
</dbReference>
<evidence type="ECO:0000256" key="1">
    <source>
        <dbReference type="ARBA" id="ARBA00004370"/>
    </source>
</evidence>
<dbReference type="Gene3D" id="1.10.510.10">
    <property type="entry name" value="Transferase(Phosphotransferase) domain 1"/>
    <property type="match status" value="1"/>
</dbReference>
<organism evidence="12">
    <name type="scientific">Selaginella moellendorffii</name>
    <name type="common">Spikemoss</name>
    <dbReference type="NCBI Taxonomy" id="88036"/>
    <lineage>
        <taxon>Eukaryota</taxon>
        <taxon>Viridiplantae</taxon>
        <taxon>Streptophyta</taxon>
        <taxon>Embryophyta</taxon>
        <taxon>Tracheophyta</taxon>
        <taxon>Lycopodiopsida</taxon>
        <taxon>Selaginellales</taxon>
        <taxon>Selaginellaceae</taxon>
        <taxon>Selaginella</taxon>
    </lineage>
</organism>
<dbReference type="Pfam" id="PF08263">
    <property type="entry name" value="LRRNT_2"/>
    <property type="match status" value="1"/>
</dbReference>
<evidence type="ECO:0000256" key="7">
    <source>
        <dbReference type="ARBA" id="ARBA00023136"/>
    </source>
</evidence>
<dbReference type="AlphaFoldDB" id="D8R1S6"/>
<protein>
    <recommendedName>
        <fullName evidence="10">Protein kinase domain-containing protein</fullName>
    </recommendedName>
</protein>
<feature type="transmembrane region" description="Helical" evidence="9">
    <location>
        <begin position="212"/>
        <end position="236"/>
    </location>
</feature>
<feature type="domain" description="Protein kinase" evidence="10">
    <location>
        <begin position="292"/>
        <end position="588"/>
    </location>
</feature>
<keyword evidence="4" id="KW-0732">Signal</keyword>
<evidence type="ECO:0000313" key="12">
    <source>
        <dbReference type="Proteomes" id="UP000001514"/>
    </source>
</evidence>
<gene>
    <name evidence="11" type="ORF">SELMODRAFT_83773</name>
</gene>
<evidence type="ECO:0000256" key="6">
    <source>
        <dbReference type="ARBA" id="ARBA00022989"/>
    </source>
</evidence>
<evidence type="ECO:0000256" key="9">
    <source>
        <dbReference type="SAM" id="Phobius"/>
    </source>
</evidence>
<dbReference type="Gramene" id="EFJ33944">
    <property type="protein sequence ID" value="EFJ33944"/>
    <property type="gene ID" value="SELMODRAFT_83773"/>
</dbReference>
<dbReference type="InterPro" id="IPR011009">
    <property type="entry name" value="Kinase-like_dom_sf"/>
</dbReference>
<proteinExistence type="predicted"/>
<evidence type="ECO:0000256" key="8">
    <source>
        <dbReference type="SAM" id="MobiDB-lite"/>
    </source>
</evidence>
<dbReference type="Gene3D" id="3.30.200.20">
    <property type="entry name" value="Phosphorylase Kinase, domain 1"/>
    <property type="match status" value="1"/>
</dbReference>
<dbReference type="PROSITE" id="PS50011">
    <property type="entry name" value="PROTEIN_KINASE_DOM"/>
    <property type="match status" value="1"/>
</dbReference>
<accession>D8R1S6</accession>
<evidence type="ECO:0000256" key="4">
    <source>
        <dbReference type="ARBA" id="ARBA00022729"/>
    </source>
</evidence>
<evidence type="ECO:0000256" key="3">
    <source>
        <dbReference type="ARBA" id="ARBA00022692"/>
    </source>
</evidence>
<evidence type="ECO:0000313" key="11">
    <source>
        <dbReference type="EMBL" id="EFJ33944.1"/>
    </source>
</evidence>
<dbReference type="InterPro" id="IPR032675">
    <property type="entry name" value="LRR_dom_sf"/>
</dbReference>
<name>D8R1S6_SELML</name>
<dbReference type="GO" id="GO:0016020">
    <property type="term" value="C:membrane"/>
    <property type="evidence" value="ECO:0007669"/>
    <property type="project" value="UniProtKB-SubCell"/>
</dbReference>
<keyword evidence="12" id="KW-1185">Reference proteome</keyword>
<dbReference type="CDD" id="cd14066">
    <property type="entry name" value="STKc_IRAK"/>
    <property type="match status" value="1"/>
</dbReference>
<dbReference type="InParanoid" id="D8R1S6"/>
<dbReference type="FunFam" id="3.30.200.20:FF:000466">
    <property type="entry name" value="Putative LRR receptor-like serine/threonine-protein kinase"/>
    <property type="match status" value="1"/>
</dbReference>
<dbReference type="eggNOG" id="ENOG502QSSB">
    <property type="taxonomic scope" value="Eukaryota"/>
</dbReference>
<dbReference type="SUPFAM" id="SSF56112">
    <property type="entry name" value="Protein kinase-like (PK-like)"/>
    <property type="match status" value="1"/>
</dbReference>
<comment type="subcellular location">
    <subcellularLocation>
        <location evidence="1">Membrane</location>
    </subcellularLocation>
</comment>
<dbReference type="Pfam" id="PF07714">
    <property type="entry name" value="PK_Tyr_Ser-Thr"/>
    <property type="match status" value="1"/>
</dbReference>
<feature type="compositionally biased region" description="Polar residues" evidence="8">
    <location>
        <begin position="673"/>
        <end position="689"/>
    </location>
</feature>
<dbReference type="PANTHER" id="PTHR48007">
    <property type="entry name" value="LEUCINE-RICH REPEAT RECEPTOR-LIKE PROTEIN KINASE PXC1"/>
    <property type="match status" value="1"/>
</dbReference>
<dbReference type="InterPro" id="IPR000719">
    <property type="entry name" value="Prot_kinase_dom"/>
</dbReference>
<dbReference type="Gene3D" id="3.80.10.10">
    <property type="entry name" value="Ribonuclease Inhibitor"/>
    <property type="match status" value="1"/>
</dbReference>
<dbReference type="HOGENOM" id="CLU_000288_92_6_1"/>
<dbReference type="OMA" id="EIANCTY"/>
<keyword evidence="5" id="KW-0677">Repeat</keyword>
<reference evidence="11 12" key="1">
    <citation type="journal article" date="2011" name="Science">
        <title>The Selaginella genome identifies genetic changes associated with the evolution of vascular plants.</title>
        <authorList>
            <person name="Banks J.A."/>
            <person name="Nishiyama T."/>
            <person name="Hasebe M."/>
            <person name="Bowman J.L."/>
            <person name="Gribskov M."/>
            <person name="dePamphilis C."/>
            <person name="Albert V.A."/>
            <person name="Aono N."/>
            <person name="Aoyama T."/>
            <person name="Ambrose B.A."/>
            <person name="Ashton N.W."/>
            <person name="Axtell M.J."/>
            <person name="Barker E."/>
            <person name="Barker M.S."/>
            <person name="Bennetzen J.L."/>
            <person name="Bonawitz N.D."/>
            <person name="Chapple C."/>
            <person name="Cheng C."/>
            <person name="Correa L.G."/>
            <person name="Dacre M."/>
            <person name="DeBarry J."/>
            <person name="Dreyer I."/>
            <person name="Elias M."/>
            <person name="Engstrom E.M."/>
            <person name="Estelle M."/>
            <person name="Feng L."/>
            <person name="Finet C."/>
            <person name="Floyd S.K."/>
            <person name="Frommer W.B."/>
            <person name="Fujita T."/>
            <person name="Gramzow L."/>
            <person name="Gutensohn M."/>
            <person name="Harholt J."/>
            <person name="Hattori M."/>
            <person name="Heyl A."/>
            <person name="Hirai T."/>
            <person name="Hiwatashi Y."/>
            <person name="Ishikawa M."/>
            <person name="Iwata M."/>
            <person name="Karol K.G."/>
            <person name="Koehler B."/>
            <person name="Kolukisaoglu U."/>
            <person name="Kubo M."/>
            <person name="Kurata T."/>
            <person name="Lalonde S."/>
            <person name="Li K."/>
            <person name="Li Y."/>
            <person name="Litt A."/>
            <person name="Lyons E."/>
            <person name="Manning G."/>
            <person name="Maruyama T."/>
            <person name="Michael T.P."/>
            <person name="Mikami K."/>
            <person name="Miyazaki S."/>
            <person name="Morinaga S."/>
            <person name="Murata T."/>
            <person name="Mueller-Roeber B."/>
            <person name="Nelson D.R."/>
            <person name="Obara M."/>
            <person name="Oguri Y."/>
            <person name="Olmstead R.G."/>
            <person name="Onodera N."/>
            <person name="Petersen B.L."/>
            <person name="Pils B."/>
            <person name="Prigge M."/>
            <person name="Rensing S.A."/>
            <person name="Riano-Pachon D.M."/>
            <person name="Roberts A.W."/>
            <person name="Sato Y."/>
            <person name="Scheller H.V."/>
            <person name="Schulz B."/>
            <person name="Schulz C."/>
            <person name="Shakirov E.V."/>
            <person name="Shibagaki N."/>
            <person name="Shinohara N."/>
            <person name="Shippen D.E."/>
            <person name="Soerensen I."/>
            <person name="Sotooka R."/>
            <person name="Sugimoto N."/>
            <person name="Sugita M."/>
            <person name="Sumikawa N."/>
            <person name="Tanurdzic M."/>
            <person name="Theissen G."/>
            <person name="Ulvskov P."/>
            <person name="Wakazuki S."/>
            <person name="Weng J.K."/>
            <person name="Willats W.W."/>
            <person name="Wipf D."/>
            <person name="Wolf P.G."/>
            <person name="Yang L."/>
            <person name="Zimmer A.D."/>
            <person name="Zhu Q."/>
            <person name="Mitros T."/>
            <person name="Hellsten U."/>
            <person name="Loque D."/>
            <person name="Otillar R."/>
            <person name="Salamov A."/>
            <person name="Schmutz J."/>
            <person name="Shapiro H."/>
            <person name="Lindquist E."/>
            <person name="Lucas S."/>
            <person name="Rokhsar D."/>
            <person name="Grigoriev I.V."/>
        </authorList>
    </citation>
    <scope>NUCLEOTIDE SEQUENCE [LARGE SCALE GENOMIC DNA]</scope>
</reference>
<dbReference type="Proteomes" id="UP000001514">
    <property type="component" value="Unassembled WGS sequence"/>
</dbReference>
<keyword evidence="6 9" id="KW-1133">Transmembrane helix</keyword>
<dbReference type="InterPro" id="IPR046959">
    <property type="entry name" value="PRK1-6/SRF4-like"/>
</dbReference>
<feature type="region of interest" description="Disordered" evidence="8">
    <location>
        <begin position="602"/>
        <end position="689"/>
    </location>
</feature>
<keyword evidence="2" id="KW-0433">Leucine-rich repeat</keyword>
<dbReference type="FunFam" id="3.80.10.10:FF:000400">
    <property type="entry name" value="Nuclear pore complex protein NUP107"/>
    <property type="match status" value="1"/>
</dbReference>
<dbReference type="GO" id="GO:0004672">
    <property type="term" value="F:protein kinase activity"/>
    <property type="evidence" value="ECO:0007669"/>
    <property type="project" value="InterPro"/>
</dbReference>
<evidence type="ECO:0000256" key="2">
    <source>
        <dbReference type="ARBA" id="ARBA00022614"/>
    </source>
</evidence>